<evidence type="ECO:0000313" key="3">
    <source>
        <dbReference type="Proteomes" id="UP000191522"/>
    </source>
</evidence>
<protein>
    <recommendedName>
        <fullName evidence="4">Mid2 domain-containing protein</fullName>
    </recommendedName>
</protein>
<feature type="compositionally biased region" description="Pro residues" evidence="1">
    <location>
        <begin position="239"/>
        <end position="251"/>
    </location>
</feature>
<feature type="region of interest" description="Disordered" evidence="1">
    <location>
        <begin position="103"/>
        <end position="284"/>
    </location>
</feature>
<sequence>MAPLVQLTQTITQATTTYVTAFLLSGNQAWPTVKYVTQTLTYPSTTIVEVNIASTPTGSQSVSTSTHGGSTGSVKGAIAGSILGAFVVLILCYFCCCRRPSSYPPSSRSSGTRSSFSHSGGSHSLSTQNKNDALKESVGGPKQPYEIIEPPGADQPDKQNAIPGSSVSEETPQPSTGTAAPKSDNGPSKTKLSADPDQPKNSKSNPPSGPDNPQSGSSRTPRKAPLKYNPPLSKTFVPSPDPPPDPPPVPPTKKQRSPLPAPSSPQLIEIRNPRSRDISSIYRKTVGYTHSTKVSREGPSKPVVFKRKLERRTIWGGWPGFGGVTRPVARESKGKKRGYKSKEESEDE</sequence>
<feature type="region of interest" description="Disordered" evidence="1">
    <location>
        <begin position="316"/>
        <end position="348"/>
    </location>
</feature>
<dbReference type="EMBL" id="MDYL01000013">
    <property type="protein sequence ID" value="OQD73876.1"/>
    <property type="molecule type" value="Genomic_DNA"/>
</dbReference>
<dbReference type="AlphaFoldDB" id="A0A1V6PBG6"/>
<feature type="compositionally biased region" description="Low complexity" evidence="1">
    <location>
        <begin position="103"/>
        <end position="126"/>
    </location>
</feature>
<keyword evidence="3" id="KW-1185">Reference proteome</keyword>
<dbReference type="Proteomes" id="UP000191522">
    <property type="component" value="Unassembled WGS sequence"/>
</dbReference>
<accession>A0A1V6PBG6</accession>
<gene>
    <name evidence="2" type="ORF">PENDEC_c013G07161</name>
</gene>
<dbReference type="OrthoDB" id="10652567at2759"/>
<evidence type="ECO:0000313" key="2">
    <source>
        <dbReference type="EMBL" id="OQD73876.1"/>
    </source>
</evidence>
<reference evidence="3" key="1">
    <citation type="journal article" date="2017" name="Nat. Microbiol.">
        <title>Global analysis of biosynthetic gene clusters reveals vast potential of secondary metabolite production in Penicillium species.</title>
        <authorList>
            <person name="Nielsen J.C."/>
            <person name="Grijseels S."/>
            <person name="Prigent S."/>
            <person name="Ji B."/>
            <person name="Dainat J."/>
            <person name="Nielsen K.F."/>
            <person name="Frisvad J.C."/>
            <person name="Workman M."/>
            <person name="Nielsen J."/>
        </authorList>
    </citation>
    <scope>NUCLEOTIDE SEQUENCE [LARGE SCALE GENOMIC DNA]</scope>
    <source>
        <strain evidence="3">IBT 11843</strain>
    </source>
</reference>
<name>A0A1V6PBG6_PENDC</name>
<evidence type="ECO:0000256" key="1">
    <source>
        <dbReference type="SAM" id="MobiDB-lite"/>
    </source>
</evidence>
<proteinExistence type="predicted"/>
<comment type="caution">
    <text evidence="2">The sequence shown here is derived from an EMBL/GenBank/DDBJ whole genome shotgun (WGS) entry which is preliminary data.</text>
</comment>
<organism evidence="2 3">
    <name type="scientific">Penicillium decumbens</name>
    <dbReference type="NCBI Taxonomy" id="69771"/>
    <lineage>
        <taxon>Eukaryota</taxon>
        <taxon>Fungi</taxon>
        <taxon>Dikarya</taxon>
        <taxon>Ascomycota</taxon>
        <taxon>Pezizomycotina</taxon>
        <taxon>Eurotiomycetes</taxon>
        <taxon>Eurotiomycetidae</taxon>
        <taxon>Eurotiales</taxon>
        <taxon>Aspergillaceae</taxon>
        <taxon>Penicillium</taxon>
    </lineage>
</organism>
<evidence type="ECO:0008006" key="4">
    <source>
        <dbReference type="Google" id="ProtNLM"/>
    </source>
</evidence>
<feature type="compositionally biased region" description="Polar residues" evidence="1">
    <location>
        <begin position="162"/>
        <end position="178"/>
    </location>
</feature>